<reference evidence="9 10" key="1">
    <citation type="submission" date="2019-10" db="EMBL/GenBank/DDBJ databases">
        <title>Corynebacterium sp novel species isolated from the respiratory tract of Marmot.</title>
        <authorList>
            <person name="Zhang G."/>
        </authorList>
    </citation>
    <scope>NUCLEOTIDE SEQUENCE [LARGE SCALE GENOMIC DNA]</scope>
    <source>
        <strain evidence="9 10">336</strain>
    </source>
</reference>
<dbReference type="InterPro" id="IPR037069">
    <property type="entry name" value="AcylCoA_DH/ox_N_sf"/>
</dbReference>
<protein>
    <submittedName>
        <fullName evidence="9">Acyl-CoA dehydrogenase</fullName>
    </submittedName>
</protein>
<dbReference type="PANTHER" id="PTHR43884:SF12">
    <property type="entry name" value="ISOVALERYL-COA DEHYDROGENASE, MITOCHONDRIAL-RELATED"/>
    <property type="match status" value="1"/>
</dbReference>
<evidence type="ECO:0000256" key="2">
    <source>
        <dbReference type="ARBA" id="ARBA00009347"/>
    </source>
</evidence>
<dbReference type="Proteomes" id="UP000436181">
    <property type="component" value="Unassembled WGS sequence"/>
</dbReference>
<evidence type="ECO:0000256" key="4">
    <source>
        <dbReference type="ARBA" id="ARBA00022827"/>
    </source>
</evidence>
<dbReference type="Gene3D" id="1.20.140.10">
    <property type="entry name" value="Butyryl-CoA Dehydrogenase, subunit A, domain 3"/>
    <property type="match status" value="1"/>
</dbReference>
<dbReference type="PROSITE" id="PS00072">
    <property type="entry name" value="ACYL_COA_DH_1"/>
    <property type="match status" value="1"/>
</dbReference>
<dbReference type="Pfam" id="PF02771">
    <property type="entry name" value="Acyl-CoA_dh_N"/>
    <property type="match status" value="1"/>
</dbReference>
<evidence type="ECO:0000256" key="1">
    <source>
        <dbReference type="ARBA" id="ARBA00001974"/>
    </source>
</evidence>
<dbReference type="InterPro" id="IPR006089">
    <property type="entry name" value="Acyl-CoA_DH_CS"/>
</dbReference>
<dbReference type="InterPro" id="IPR009075">
    <property type="entry name" value="AcylCo_DH/oxidase_C"/>
</dbReference>
<sequence length="385" mass="42380">MSALDDHRSPWMNEELDSLRELAHEFFAREAAPHQERWIQQKHVDREFWNKAGEAGLLCLSIPEEYGGGGGHYGHEAVVIEEQARIFDTCWGNTIHSAITAPYIVHYGTEEQKKKFLPKAATGETVFAIAMTEPGAGSDLQGIKTTARLDGDEYVINGSKTFITNGAQADVILTVVRTGDEGSGAKGISLMLVEADREGFSRGRVLDKLGLRGQDTAELFYDNVRVPKENLLGGEEGQGFYQLMQQLGQERLGIAVGCMGAIEASLRETIAYTKERTAFGRSIFDFQNTKFELAECVAEAMAVRTLVDLCISELIAGTLDPARASMAKLIASDKQAVIIDRCLQLHGGYGFMNEYPIARAYADARVQRIYGGTNEIMKELIARSL</sequence>
<name>A0ABQ6VE46_9CORY</name>
<dbReference type="InterPro" id="IPR009100">
    <property type="entry name" value="AcylCoA_DH/oxidase_NM_dom_sf"/>
</dbReference>
<dbReference type="EMBL" id="WBZJ01000001">
    <property type="protein sequence ID" value="KAB3522655.1"/>
    <property type="molecule type" value="Genomic_DNA"/>
</dbReference>
<dbReference type="SUPFAM" id="SSF47203">
    <property type="entry name" value="Acyl-CoA dehydrogenase C-terminal domain-like"/>
    <property type="match status" value="1"/>
</dbReference>
<evidence type="ECO:0000259" key="8">
    <source>
        <dbReference type="Pfam" id="PF02771"/>
    </source>
</evidence>
<feature type="domain" description="Acyl-CoA dehydrogenase/oxidase N-terminal" evidence="8">
    <location>
        <begin position="13"/>
        <end position="124"/>
    </location>
</feature>
<evidence type="ECO:0000313" key="9">
    <source>
        <dbReference type="EMBL" id="KAB3522655.1"/>
    </source>
</evidence>
<accession>A0ABQ6VE46</accession>
<dbReference type="PANTHER" id="PTHR43884">
    <property type="entry name" value="ACYL-COA DEHYDROGENASE"/>
    <property type="match status" value="1"/>
</dbReference>
<keyword evidence="5" id="KW-0560">Oxidoreductase</keyword>
<organism evidence="9 10">
    <name type="scientific">Corynebacterium zhongnanshanii</name>
    <dbReference type="NCBI Taxonomy" id="2768834"/>
    <lineage>
        <taxon>Bacteria</taxon>
        <taxon>Bacillati</taxon>
        <taxon>Actinomycetota</taxon>
        <taxon>Actinomycetes</taxon>
        <taxon>Mycobacteriales</taxon>
        <taxon>Corynebacteriaceae</taxon>
        <taxon>Corynebacterium</taxon>
    </lineage>
</organism>
<keyword evidence="10" id="KW-1185">Reference proteome</keyword>
<comment type="cofactor">
    <cofactor evidence="1 5">
        <name>FAD</name>
        <dbReference type="ChEBI" id="CHEBI:57692"/>
    </cofactor>
</comment>
<feature type="domain" description="Acyl-CoA dehydrogenase/oxidase C-terminal" evidence="6">
    <location>
        <begin position="237"/>
        <end position="385"/>
    </location>
</feature>
<dbReference type="SUPFAM" id="SSF56645">
    <property type="entry name" value="Acyl-CoA dehydrogenase NM domain-like"/>
    <property type="match status" value="1"/>
</dbReference>
<dbReference type="InterPro" id="IPR006091">
    <property type="entry name" value="Acyl-CoA_Oxase/DH_mid-dom"/>
</dbReference>
<dbReference type="InterPro" id="IPR046373">
    <property type="entry name" value="Acyl-CoA_Oxase/DH_mid-dom_sf"/>
</dbReference>
<feature type="domain" description="Acyl-CoA oxidase/dehydrogenase middle" evidence="7">
    <location>
        <begin position="128"/>
        <end position="224"/>
    </location>
</feature>
<dbReference type="InterPro" id="IPR036250">
    <property type="entry name" value="AcylCo_DH-like_C"/>
</dbReference>
<dbReference type="Pfam" id="PF00441">
    <property type="entry name" value="Acyl-CoA_dh_1"/>
    <property type="match status" value="1"/>
</dbReference>
<dbReference type="Gene3D" id="2.40.110.10">
    <property type="entry name" value="Butyryl-CoA Dehydrogenase, subunit A, domain 2"/>
    <property type="match status" value="1"/>
</dbReference>
<proteinExistence type="inferred from homology"/>
<dbReference type="PROSITE" id="PS00073">
    <property type="entry name" value="ACYL_COA_DH_2"/>
    <property type="match status" value="1"/>
</dbReference>
<evidence type="ECO:0000256" key="3">
    <source>
        <dbReference type="ARBA" id="ARBA00022630"/>
    </source>
</evidence>
<dbReference type="Gene3D" id="1.10.540.10">
    <property type="entry name" value="Acyl-CoA dehydrogenase/oxidase, N-terminal domain"/>
    <property type="match status" value="1"/>
</dbReference>
<evidence type="ECO:0000313" key="10">
    <source>
        <dbReference type="Proteomes" id="UP000436181"/>
    </source>
</evidence>
<evidence type="ECO:0000259" key="6">
    <source>
        <dbReference type="Pfam" id="PF00441"/>
    </source>
</evidence>
<keyword evidence="4 5" id="KW-0274">FAD</keyword>
<dbReference type="PIRSF" id="PIRSF016578">
    <property type="entry name" value="HsaA"/>
    <property type="match status" value="1"/>
</dbReference>
<comment type="caution">
    <text evidence="9">The sequence shown here is derived from an EMBL/GenBank/DDBJ whole genome shotgun (WGS) entry which is preliminary data.</text>
</comment>
<dbReference type="InterPro" id="IPR013786">
    <property type="entry name" value="AcylCoA_DH/ox_N"/>
</dbReference>
<keyword evidence="3 5" id="KW-0285">Flavoprotein</keyword>
<dbReference type="RefSeq" id="WP_151843581.1">
    <property type="nucleotide sequence ID" value="NZ_WBZJ01000001.1"/>
</dbReference>
<dbReference type="Pfam" id="PF02770">
    <property type="entry name" value="Acyl-CoA_dh_M"/>
    <property type="match status" value="1"/>
</dbReference>
<gene>
    <name evidence="9" type="ORF">F8377_00230</name>
</gene>
<evidence type="ECO:0000259" key="7">
    <source>
        <dbReference type="Pfam" id="PF02770"/>
    </source>
</evidence>
<evidence type="ECO:0000256" key="5">
    <source>
        <dbReference type="RuleBase" id="RU362125"/>
    </source>
</evidence>
<comment type="similarity">
    <text evidence="2 5">Belongs to the acyl-CoA dehydrogenase family.</text>
</comment>